<name>X1AVW7_9ZZZZ</name>
<organism evidence="1">
    <name type="scientific">marine sediment metagenome</name>
    <dbReference type="NCBI Taxonomy" id="412755"/>
    <lineage>
        <taxon>unclassified sequences</taxon>
        <taxon>metagenomes</taxon>
        <taxon>ecological metagenomes</taxon>
    </lineage>
</organism>
<dbReference type="AlphaFoldDB" id="X1AVW7"/>
<evidence type="ECO:0000313" key="1">
    <source>
        <dbReference type="EMBL" id="GAG87214.1"/>
    </source>
</evidence>
<dbReference type="EMBL" id="BART01012937">
    <property type="protein sequence ID" value="GAG87214.1"/>
    <property type="molecule type" value="Genomic_DNA"/>
</dbReference>
<protein>
    <submittedName>
        <fullName evidence="1">Uncharacterized protein</fullName>
    </submittedName>
</protein>
<gene>
    <name evidence="1" type="ORF">S01H4_26729</name>
</gene>
<sequence length="73" mass="8461">NTIDIKELKDSNKAQNNAPQLNTVKINALSKEVADHKGHTKQLSLDLKEFKKQYDEDKILIIKLLFEIKEQNK</sequence>
<accession>X1AVW7</accession>
<proteinExistence type="predicted"/>
<comment type="caution">
    <text evidence="1">The sequence shown here is derived from an EMBL/GenBank/DDBJ whole genome shotgun (WGS) entry which is preliminary data.</text>
</comment>
<feature type="non-terminal residue" evidence="1">
    <location>
        <position position="1"/>
    </location>
</feature>
<reference evidence="1" key="1">
    <citation type="journal article" date="2014" name="Front. Microbiol.">
        <title>High frequency of phylogenetically diverse reductive dehalogenase-homologous genes in deep subseafloor sedimentary metagenomes.</title>
        <authorList>
            <person name="Kawai M."/>
            <person name="Futagami T."/>
            <person name="Toyoda A."/>
            <person name="Takaki Y."/>
            <person name="Nishi S."/>
            <person name="Hori S."/>
            <person name="Arai W."/>
            <person name="Tsubouchi T."/>
            <person name="Morono Y."/>
            <person name="Uchiyama I."/>
            <person name="Ito T."/>
            <person name="Fujiyama A."/>
            <person name="Inagaki F."/>
            <person name="Takami H."/>
        </authorList>
    </citation>
    <scope>NUCLEOTIDE SEQUENCE</scope>
    <source>
        <strain evidence="1">Expedition CK06-06</strain>
    </source>
</reference>